<dbReference type="InterPro" id="IPR038765">
    <property type="entry name" value="Papain-like_cys_pep_sf"/>
</dbReference>
<evidence type="ECO:0000313" key="3">
    <source>
        <dbReference type="Proteomes" id="UP001234798"/>
    </source>
</evidence>
<dbReference type="RefSeq" id="WP_306942008.1">
    <property type="nucleotide sequence ID" value="NZ_CP132976.1"/>
</dbReference>
<proteinExistence type="predicted"/>
<name>A0ABY9LXV9_9BURK</name>
<dbReference type="Gene3D" id="3.10.620.30">
    <property type="match status" value="1"/>
</dbReference>
<organism evidence="2 3">
    <name type="scientific">Achromobacter seleniivolatilans</name>
    <dbReference type="NCBI Taxonomy" id="3047478"/>
    <lineage>
        <taxon>Bacteria</taxon>
        <taxon>Pseudomonadati</taxon>
        <taxon>Pseudomonadota</taxon>
        <taxon>Betaproteobacteria</taxon>
        <taxon>Burkholderiales</taxon>
        <taxon>Alcaligenaceae</taxon>
        <taxon>Achromobacter</taxon>
    </lineage>
</organism>
<sequence>MDRRHFLRFSGALCAATTALPQALRAQQAPVSADWRSFELNTDITVKDPGAHTRIWIPVPYATDTAYQRGAQSTWQVSGGGTAQLTQAPGYDVQMLAVQWPDAQAPRQVTVTSRFQTRNRRVDLTQPPSASAARESQATLREFLQPTALLPTDGIVKSTADQITRGHQGDLARARALYEWVVENTCRTASTRGCGVGDVRYMLTAGDLNGKCADINALFVALARASGIPARDAYGLRVANSELGYKSLGKAGDVTKAQHCRAEFYAAGYGWVPVDPADVRKVMLEEPPGDLPLTNAKVRAARVMLFGAWEMNWVAYNHGHDVMLPGTNHGPVPFLMYPNGETSAGRLDSLDPDSFSYKLTAKPISI</sequence>
<feature type="domain" description="Transglutaminase-like" evidence="1">
    <location>
        <begin position="204"/>
        <end position="278"/>
    </location>
</feature>
<protein>
    <submittedName>
        <fullName evidence="2">Transglutaminase-like domain-containing protein</fullName>
    </submittedName>
</protein>
<dbReference type="SUPFAM" id="SSF54001">
    <property type="entry name" value="Cysteine proteinases"/>
    <property type="match status" value="1"/>
</dbReference>
<reference evidence="2 3" key="1">
    <citation type="submission" date="2023-08" db="EMBL/GenBank/DDBJ databases">
        <title>Achromobacter seleniivolatilans sp. nov., isolated from seleniferous soil.</title>
        <authorList>
            <person name="Zhang S."/>
            <person name="Li K."/>
            <person name="Peng J."/>
            <person name="Zhao Q."/>
            <person name="Wang H."/>
            <person name="Guo Y."/>
        </authorList>
    </citation>
    <scope>NUCLEOTIDE SEQUENCE [LARGE SCALE GENOMIC DNA]</scope>
    <source>
        <strain evidence="2 3">R39</strain>
    </source>
</reference>
<dbReference type="SMART" id="SM00460">
    <property type="entry name" value="TGc"/>
    <property type="match status" value="1"/>
</dbReference>
<dbReference type="Proteomes" id="UP001234798">
    <property type="component" value="Chromosome"/>
</dbReference>
<gene>
    <name evidence="2" type="ORF">RAS12_23745</name>
</gene>
<dbReference type="Pfam" id="PF01841">
    <property type="entry name" value="Transglut_core"/>
    <property type="match status" value="1"/>
</dbReference>
<evidence type="ECO:0000313" key="2">
    <source>
        <dbReference type="EMBL" id="WMD19604.1"/>
    </source>
</evidence>
<keyword evidence="3" id="KW-1185">Reference proteome</keyword>
<accession>A0ABY9LXV9</accession>
<evidence type="ECO:0000259" key="1">
    <source>
        <dbReference type="SMART" id="SM00460"/>
    </source>
</evidence>
<dbReference type="PANTHER" id="PTHR38339:SF1">
    <property type="entry name" value="TRANSGLUTAMINASE-LIKE DOMAIN-CONTAINING PROTEIN"/>
    <property type="match status" value="1"/>
</dbReference>
<dbReference type="PANTHER" id="PTHR38339">
    <property type="entry name" value="TRANSGLUTAMINASE DOMAIN PROTEIN"/>
    <property type="match status" value="1"/>
</dbReference>
<dbReference type="EMBL" id="CP132976">
    <property type="protein sequence ID" value="WMD19604.1"/>
    <property type="molecule type" value="Genomic_DNA"/>
</dbReference>
<dbReference type="InterPro" id="IPR002931">
    <property type="entry name" value="Transglutaminase-like"/>
</dbReference>